<accession>A0A0C2JIP6</accession>
<reference evidence="1 2" key="1">
    <citation type="journal article" date="2014" name="Genome Biol. Evol.">
        <title>The genome of the myxosporean Thelohanellus kitauei shows adaptations to nutrient acquisition within its fish host.</title>
        <authorList>
            <person name="Yang Y."/>
            <person name="Xiong J."/>
            <person name="Zhou Z."/>
            <person name="Huo F."/>
            <person name="Miao W."/>
            <person name="Ran C."/>
            <person name="Liu Y."/>
            <person name="Zhang J."/>
            <person name="Feng J."/>
            <person name="Wang M."/>
            <person name="Wang M."/>
            <person name="Wang L."/>
            <person name="Yao B."/>
        </authorList>
    </citation>
    <scope>NUCLEOTIDE SEQUENCE [LARGE SCALE GENOMIC DNA]</scope>
    <source>
        <strain evidence="1">Wuqing</strain>
    </source>
</reference>
<gene>
    <name evidence="1" type="ORF">RF11_15297</name>
</gene>
<comment type="caution">
    <text evidence="1">The sequence shown here is derived from an EMBL/GenBank/DDBJ whole genome shotgun (WGS) entry which is preliminary data.</text>
</comment>
<organism evidence="1 2">
    <name type="scientific">Thelohanellus kitauei</name>
    <name type="common">Myxosporean</name>
    <dbReference type="NCBI Taxonomy" id="669202"/>
    <lineage>
        <taxon>Eukaryota</taxon>
        <taxon>Metazoa</taxon>
        <taxon>Cnidaria</taxon>
        <taxon>Myxozoa</taxon>
        <taxon>Myxosporea</taxon>
        <taxon>Bivalvulida</taxon>
        <taxon>Platysporina</taxon>
        <taxon>Myxobolidae</taxon>
        <taxon>Thelohanellus</taxon>
    </lineage>
</organism>
<name>A0A0C2JIP6_THEKT</name>
<dbReference type="Proteomes" id="UP000031668">
    <property type="component" value="Unassembled WGS sequence"/>
</dbReference>
<keyword evidence="2" id="KW-1185">Reference proteome</keyword>
<dbReference type="AlphaFoldDB" id="A0A0C2JIP6"/>
<evidence type="ECO:0000313" key="1">
    <source>
        <dbReference type="EMBL" id="KII69223.1"/>
    </source>
</evidence>
<dbReference type="EMBL" id="JWZT01002506">
    <property type="protein sequence ID" value="KII69223.1"/>
    <property type="molecule type" value="Genomic_DNA"/>
</dbReference>
<sequence length="108" mass="12204">MMCATDGGARLVNCRRSALACVDESDHVNRAPECAWSVVELYVFKRETLSTWFHDASLLRRLCLKLLFFFVVLCVSTHVKTNERIPLQPLTVDPSARSSMKNVAKCDN</sequence>
<proteinExistence type="predicted"/>
<evidence type="ECO:0000313" key="2">
    <source>
        <dbReference type="Proteomes" id="UP000031668"/>
    </source>
</evidence>
<protein>
    <submittedName>
        <fullName evidence="1">Uncharacterized protein</fullName>
    </submittedName>
</protein>